<feature type="domain" description="Methyl-accepting transducer" evidence="10">
    <location>
        <begin position="276"/>
        <end position="512"/>
    </location>
</feature>
<evidence type="ECO:0000256" key="9">
    <source>
        <dbReference type="SAM" id="Phobius"/>
    </source>
</evidence>
<dbReference type="PATRIC" id="fig|1445510.3.peg.2865"/>
<dbReference type="GO" id="GO:0016020">
    <property type="term" value="C:membrane"/>
    <property type="evidence" value="ECO:0007669"/>
    <property type="project" value="UniProtKB-SubCell"/>
</dbReference>
<comment type="subcellular location">
    <subcellularLocation>
        <location evidence="1">Membrane</location>
        <topology evidence="1">Multi-pass membrane protein</topology>
    </subcellularLocation>
</comment>
<keyword evidence="2 9" id="KW-0812">Transmembrane</keyword>
<dbReference type="Proteomes" id="UP000032266">
    <property type="component" value="Chromosome"/>
</dbReference>
<dbReference type="EMBL" id="CP007142">
    <property type="protein sequence ID" value="AJQ94933.1"/>
    <property type="molecule type" value="Genomic_DNA"/>
</dbReference>
<dbReference type="PROSITE" id="PS50111">
    <property type="entry name" value="CHEMOTAXIS_TRANSDUC_2"/>
    <property type="match status" value="1"/>
</dbReference>
<feature type="region of interest" description="Disordered" evidence="8">
    <location>
        <begin position="323"/>
        <end position="346"/>
    </location>
</feature>
<gene>
    <name evidence="12" type="ORF">YC6258_02895</name>
</gene>
<sequence length="548" mass="60539">MKWFGNLSFQLKITVPLVILSLLIVAISAITLLSRREVTAAVDQVIHQYMPALDHMLQAESAFYKVLVAERSFLSLRVGSDQYIERRREHQESLAGIKASMEQIEASSLPENMRVLLAQFWDSYGRWKDLALKIQQERDTDTRIGRSTAMGLSYAEGQQLFNESTAILNQLRQAVEILSRQQSQLADVVQQRAVRTQAILMLIALTVCVLTGLFFPGLITRDLHKINTQLTDLSAGQGDLTVRLNIRKQDELGCLSQAFDKFIDQLHGLISQVVSSSKSIGGNVGELTTMSQQSRSSINQQEQSLEVVNGAIIEMRKSLQNVLDSSRQAEQETEHSRLQAEHGNELMSRTQKDIQSLTASVQKVVASISNIQSVTERISTVLGVISGIAEQTNLLALNAAIEAARAGEQGRGFAVVADEVRSLAGKTQQSTRDIGRMIEDLQQGVAAAVSVMQMATDSVTSTLESSNQTSEVISDVLRSVQTVKEFVDVTAQSTEQQNLVIQEVTERLDEMCQLSVVSARRANQLDASSQNISRQYQELIGITSKFKV</sequence>
<dbReference type="PANTHER" id="PTHR32089">
    <property type="entry name" value="METHYL-ACCEPTING CHEMOTAXIS PROTEIN MCPB"/>
    <property type="match status" value="1"/>
</dbReference>
<keyword evidence="5 7" id="KW-0807">Transducer</keyword>
<evidence type="ECO:0000256" key="1">
    <source>
        <dbReference type="ARBA" id="ARBA00004141"/>
    </source>
</evidence>
<evidence type="ECO:0000259" key="10">
    <source>
        <dbReference type="PROSITE" id="PS50111"/>
    </source>
</evidence>
<dbReference type="InterPro" id="IPR003660">
    <property type="entry name" value="HAMP_dom"/>
</dbReference>
<accession>A0A0C5VNG3</accession>
<feature type="transmembrane region" description="Helical" evidence="9">
    <location>
        <begin position="199"/>
        <end position="219"/>
    </location>
</feature>
<dbReference type="FunFam" id="1.10.287.950:FF:000001">
    <property type="entry name" value="Methyl-accepting chemotaxis sensory transducer"/>
    <property type="match status" value="1"/>
</dbReference>
<evidence type="ECO:0000259" key="11">
    <source>
        <dbReference type="PROSITE" id="PS50885"/>
    </source>
</evidence>
<dbReference type="Gene3D" id="1.10.287.950">
    <property type="entry name" value="Methyl-accepting chemotaxis protein"/>
    <property type="match status" value="1"/>
</dbReference>
<keyword evidence="3 9" id="KW-1133">Transmembrane helix</keyword>
<dbReference type="SUPFAM" id="SSF58104">
    <property type="entry name" value="Methyl-accepting chemotaxis protein (MCP) signaling domain"/>
    <property type="match status" value="1"/>
</dbReference>
<dbReference type="PANTHER" id="PTHR32089:SF119">
    <property type="entry name" value="METHYL-ACCEPTING CHEMOTAXIS PROTEIN CTPL"/>
    <property type="match status" value="1"/>
</dbReference>
<evidence type="ECO:0000256" key="5">
    <source>
        <dbReference type="ARBA" id="ARBA00023224"/>
    </source>
</evidence>
<feature type="compositionally biased region" description="Basic and acidic residues" evidence="8">
    <location>
        <begin position="327"/>
        <end position="344"/>
    </location>
</feature>
<dbReference type="OrthoDB" id="2489132at2"/>
<evidence type="ECO:0000256" key="2">
    <source>
        <dbReference type="ARBA" id="ARBA00022692"/>
    </source>
</evidence>
<organism evidence="12 13">
    <name type="scientific">Gynuella sunshinyii YC6258</name>
    <dbReference type="NCBI Taxonomy" id="1445510"/>
    <lineage>
        <taxon>Bacteria</taxon>
        <taxon>Pseudomonadati</taxon>
        <taxon>Pseudomonadota</taxon>
        <taxon>Gammaproteobacteria</taxon>
        <taxon>Oceanospirillales</taxon>
        <taxon>Saccharospirillaceae</taxon>
        <taxon>Gynuella</taxon>
    </lineage>
</organism>
<protein>
    <submittedName>
        <fullName evidence="12">Methyl-accepting chemotaxis protein</fullName>
    </submittedName>
</protein>
<dbReference type="AlphaFoldDB" id="A0A0C5VNG3"/>
<dbReference type="Pfam" id="PF00672">
    <property type="entry name" value="HAMP"/>
    <property type="match status" value="1"/>
</dbReference>
<evidence type="ECO:0000256" key="4">
    <source>
        <dbReference type="ARBA" id="ARBA00023136"/>
    </source>
</evidence>
<dbReference type="CDD" id="cd06225">
    <property type="entry name" value="HAMP"/>
    <property type="match status" value="1"/>
</dbReference>
<evidence type="ECO:0000256" key="7">
    <source>
        <dbReference type="PROSITE-ProRule" id="PRU00284"/>
    </source>
</evidence>
<dbReference type="PROSITE" id="PS50885">
    <property type="entry name" value="HAMP"/>
    <property type="match status" value="1"/>
</dbReference>
<evidence type="ECO:0000256" key="8">
    <source>
        <dbReference type="SAM" id="MobiDB-lite"/>
    </source>
</evidence>
<dbReference type="SMART" id="SM00304">
    <property type="entry name" value="HAMP"/>
    <property type="match status" value="1"/>
</dbReference>
<dbReference type="CDD" id="cd11386">
    <property type="entry name" value="MCP_signal"/>
    <property type="match status" value="1"/>
</dbReference>
<dbReference type="RefSeq" id="WP_044617357.1">
    <property type="nucleotide sequence ID" value="NZ_CP007142.1"/>
</dbReference>
<comment type="similarity">
    <text evidence="6">Belongs to the methyl-accepting chemotaxis (MCP) protein family.</text>
</comment>
<evidence type="ECO:0000256" key="3">
    <source>
        <dbReference type="ARBA" id="ARBA00022989"/>
    </source>
</evidence>
<dbReference type="KEGG" id="gsn:YC6258_02895"/>
<feature type="transmembrane region" description="Helical" evidence="9">
    <location>
        <begin position="13"/>
        <end position="33"/>
    </location>
</feature>
<evidence type="ECO:0000313" key="13">
    <source>
        <dbReference type="Proteomes" id="UP000032266"/>
    </source>
</evidence>
<dbReference type="STRING" id="1445510.YC6258_02895"/>
<reference evidence="12 13" key="1">
    <citation type="submission" date="2014-01" db="EMBL/GenBank/DDBJ databases">
        <title>Full genme sequencing of cellulolytic bacterium Gynuella sunshinyii YC6258T gen. nov., sp. nov.</title>
        <authorList>
            <person name="Khan H."/>
            <person name="Chung E.J."/>
            <person name="Chung Y.R."/>
        </authorList>
    </citation>
    <scope>NUCLEOTIDE SEQUENCE [LARGE SCALE GENOMIC DNA]</scope>
    <source>
        <strain evidence="12 13">YC6258</strain>
    </source>
</reference>
<evidence type="ECO:0000313" key="12">
    <source>
        <dbReference type="EMBL" id="AJQ94933.1"/>
    </source>
</evidence>
<dbReference type="InterPro" id="IPR004089">
    <property type="entry name" value="MCPsignal_dom"/>
</dbReference>
<feature type="domain" description="HAMP" evidence="11">
    <location>
        <begin position="217"/>
        <end position="271"/>
    </location>
</feature>
<evidence type="ECO:0000256" key="6">
    <source>
        <dbReference type="ARBA" id="ARBA00029447"/>
    </source>
</evidence>
<keyword evidence="13" id="KW-1185">Reference proteome</keyword>
<proteinExistence type="inferred from homology"/>
<name>A0A0C5VNG3_9GAMM</name>
<dbReference type="GO" id="GO:0007165">
    <property type="term" value="P:signal transduction"/>
    <property type="evidence" value="ECO:0007669"/>
    <property type="project" value="UniProtKB-KW"/>
</dbReference>
<keyword evidence="4 9" id="KW-0472">Membrane</keyword>
<dbReference type="GO" id="GO:0006935">
    <property type="term" value="P:chemotaxis"/>
    <property type="evidence" value="ECO:0007669"/>
    <property type="project" value="UniProtKB-ARBA"/>
</dbReference>
<dbReference type="HOGENOM" id="CLU_000445_107_27_6"/>
<dbReference type="SMART" id="SM00283">
    <property type="entry name" value="MA"/>
    <property type="match status" value="1"/>
</dbReference>
<dbReference type="Pfam" id="PF00015">
    <property type="entry name" value="MCPsignal"/>
    <property type="match status" value="1"/>
</dbReference>